<evidence type="ECO:0000313" key="3">
    <source>
        <dbReference type="WBParaSite" id="PDA_v2.g25988.t1"/>
    </source>
</evidence>
<sequence>MADFDGREVFKKTIYAEARGEPEVGQKWVAWVIKNRALLNRSYWGGSSIKKVCLHPNQFECWNGKSNIEINEPEAYNRISKWADAVYDAPQKDDPTGGCDHYYNPSKEKKEPDWVKNCEEREKIGAHQFYKSK</sequence>
<organism evidence="2 3">
    <name type="scientific">Panagrolaimus davidi</name>
    <dbReference type="NCBI Taxonomy" id="227884"/>
    <lineage>
        <taxon>Eukaryota</taxon>
        <taxon>Metazoa</taxon>
        <taxon>Ecdysozoa</taxon>
        <taxon>Nematoda</taxon>
        <taxon>Chromadorea</taxon>
        <taxon>Rhabditida</taxon>
        <taxon>Tylenchina</taxon>
        <taxon>Panagrolaimomorpha</taxon>
        <taxon>Panagrolaimoidea</taxon>
        <taxon>Panagrolaimidae</taxon>
        <taxon>Panagrolaimus</taxon>
    </lineage>
</organism>
<feature type="domain" description="Cell wall hydrolase SleB" evidence="1">
    <location>
        <begin position="20"/>
        <end position="130"/>
    </location>
</feature>
<name>A0A914Q3V3_9BILA</name>
<dbReference type="InterPro" id="IPR042047">
    <property type="entry name" value="SleB_dom1"/>
</dbReference>
<dbReference type="Gene3D" id="6.20.240.60">
    <property type="match status" value="1"/>
</dbReference>
<accession>A0A914Q3V3</accession>
<dbReference type="WBParaSite" id="PDA_v2.g25988.t1">
    <property type="protein sequence ID" value="PDA_v2.g25988.t1"/>
    <property type="gene ID" value="PDA_v2.g25988"/>
</dbReference>
<evidence type="ECO:0000313" key="2">
    <source>
        <dbReference type="Proteomes" id="UP000887578"/>
    </source>
</evidence>
<dbReference type="Proteomes" id="UP000887578">
    <property type="component" value="Unplaced"/>
</dbReference>
<dbReference type="InterPro" id="IPR011105">
    <property type="entry name" value="Cell_wall_hydrolase_SleB"/>
</dbReference>
<dbReference type="GO" id="GO:0016787">
    <property type="term" value="F:hydrolase activity"/>
    <property type="evidence" value="ECO:0007669"/>
    <property type="project" value="InterPro"/>
</dbReference>
<evidence type="ECO:0000259" key="1">
    <source>
        <dbReference type="Pfam" id="PF07486"/>
    </source>
</evidence>
<protein>
    <submittedName>
        <fullName evidence="3">Cell wall hydrolase SleB domain-containing protein</fullName>
    </submittedName>
</protein>
<dbReference type="Gene3D" id="1.10.10.2520">
    <property type="entry name" value="Cell wall hydrolase SleB, domain 1"/>
    <property type="match status" value="1"/>
</dbReference>
<dbReference type="Pfam" id="PF07486">
    <property type="entry name" value="Hydrolase_2"/>
    <property type="match status" value="1"/>
</dbReference>
<keyword evidence="2" id="KW-1185">Reference proteome</keyword>
<dbReference type="AlphaFoldDB" id="A0A914Q3V3"/>
<reference evidence="3" key="1">
    <citation type="submission" date="2022-11" db="UniProtKB">
        <authorList>
            <consortium name="WormBaseParasite"/>
        </authorList>
    </citation>
    <scope>IDENTIFICATION</scope>
</reference>
<proteinExistence type="predicted"/>